<dbReference type="Proteomes" id="UP000326759">
    <property type="component" value="Unassembled WGS sequence"/>
</dbReference>
<organism evidence="1 2">
    <name type="scientific">Armadillidium nasatum</name>
    <dbReference type="NCBI Taxonomy" id="96803"/>
    <lineage>
        <taxon>Eukaryota</taxon>
        <taxon>Metazoa</taxon>
        <taxon>Ecdysozoa</taxon>
        <taxon>Arthropoda</taxon>
        <taxon>Crustacea</taxon>
        <taxon>Multicrustacea</taxon>
        <taxon>Malacostraca</taxon>
        <taxon>Eumalacostraca</taxon>
        <taxon>Peracarida</taxon>
        <taxon>Isopoda</taxon>
        <taxon>Oniscidea</taxon>
        <taxon>Crinocheta</taxon>
        <taxon>Armadillidiidae</taxon>
        <taxon>Armadillidium</taxon>
    </lineage>
</organism>
<dbReference type="AlphaFoldDB" id="A0A5N5TBK7"/>
<dbReference type="EMBL" id="SEYY01003914">
    <property type="protein sequence ID" value="KAB7504043.1"/>
    <property type="molecule type" value="Genomic_DNA"/>
</dbReference>
<keyword evidence="2" id="KW-1185">Reference proteome</keyword>
<name>A0A5N5TBK7_9CRUS</name>
<feature type="non-terminal residue" evidence="1">
    <location>
        <position position="54"/>
    </location>
</feature>
<evidence type="ECO:0000313" key="1">
    <source>
        <dbReference type="EMBL" id="KAB7504043.1"/>
    </source>
</evidence>
<protein>
    <submittedName>
        <fullName evidence="1">Uncharacterized protein</fullName>
    </submittedName>
</protein>
<reference evidence="1 2" key="1">
    <citation type="journal article" date="2019" name="PLoS Biol.">
        <title>Sex chromosomes control vertical transmission of feminizing Wolbachia symbionts in an isopod.</title>
        <authorList>
            <person name="Becking T."/>
            <person name="Chebbi M.A."/>
            <person name="Giraud I."/>
            <person name="Moumen B."/>
            <person name="Laverre T."/>
            <person name="Caubet Y."/>
            <person name="Peccoud J."/>
            <person name="Gilbert C."/>
            <person name="Cordaux R."/>
        </authorList>
    </citation>
    <scope>NUCLEOTIDE SEQUENCE [LARGE SCALE GENOMIC DNA]</scope>
    <source>
        <strain evidence="1">ANa2</strain>
        <tissue evidence="1">Whole body excluding digestive tract and cuticle</tissue>
    </source>
</reference>
<evidence type="ECO:0000313" key="2">
    <source>
        <dbReference type="Proteomes" id="UP000326759"/>
    </source>
</evidence>
<gene>
    <name evidence="1" type="ORF">Anas_11843</name>
</gene>
<comment type="caution">
    <text evidence="1">The sequence shown here is derived from an EMBL/GenBank/DDBJ whole genome shotgun (WGS) entry which is preliminary data.</text>
</comment>
<accession>A0A5N5TBK7</accession>
<sequence length="54" mass="5906">MSTTSTKISLRVGCSGYLNFTFPSTALSASYFPILFFELKGYIGVSIFLLSDVN</sequence>
<proteinExistence type="predicted"/>